<dbReference type="InterPro" id="IPR011009">
    <property type="entry name" value="Kinase-like_dom_sf"/>
</dbReference>
<accession>A0A1W6KDU1</accession>
<dbReference type="SUPFAM" id="SSF52540">
    <property type="entry name" value="P-loop containing nucleoside triphosphate hydrolases"/>
    <property type="match status" value="1"/>
</dbReference>
<sequence length="554" mass="62764">MCYFCNLPVLLVMMGAIKINEFKEPKERAVSDAPSDNLILALQDPALYDHPVKDFQVIETHISWVILTGDYAYKIKKPMDFGFLDFSTLARRKRFCEEELRLNRRLANNLYLDVLPITGSAEAPALGGEGDAFEYAIRMRQFDQNELFDVRQENSELTPELLTSLARQAANFHDSQPPVEPGKPLGTPEAVFAAMQENFDQIRPMIDDDALLLQLDNLEQWTRSTFERQSALISERYEGGFVRECHGDLHLANITIYDSDVTVFDCIEFSEPFRWIDVINDLAFLLMDLESRREPELANLVLNTYLEYRGDFEALPLLPLYKAYRAMVRAKIALFTLGNPSLTDAERQGLMQRYRDYAQLAEDYSAIPNPYLLATTGLSASGKSCVSGSMAAELGLIRLRSDVERKRLFGLGPLDQSKSPTGEKLYTEEANQRTYERLAELAGALLTSGLPVIVDSACLKQSEREMMADVAESRGMPFALLHCEAPLESRKEWARNRSGDASEATEEFLEEQEAWLEPLTTEEKTHTIHLYTDQEHVGEAVADRIRQHFGLPGM</sequence>
<reference evidence="2 3" key="1">
    <citation type="submission" date="2017-04" db="EMBL/GenBank/DDBJ databases">
        <title>Genome Sequence of Marinobacter salarius strain SMR5 Isolated from a culture of the Diatom Skeletonema marinoi.</title>
        <authorList>
            <person name="Topel M."/>
            <person name="Pinder M.I.M."/>
            <person name="Johansson O.N."/>
            <person name="Kourtchenko O."/>
            <person name="Godhe A."/>
            <person name="Clarke A.K."/>
        </authorList>
    </citation>
    <scope>NUCLEOTIDE SEQUENCE [LARGE SCALE GENOMIC DNA]</scope>
    <source>
        <strain evidence="2 3">SMR5</strain>
    </source>
</reference>
<dbReference type="Gene3D" id="3.40.50.300">
    <property type="entry name" value="P-loop containing nucleotide triphosphate hydrolases"/>
    <property type="match status" value="1"/>
</dbReference>
<proteinExistence type="predicted"/>
<evidence type="ECO:0000313" key="3">
    <source>
        <dbReference type="Proteomes" id="UP000193100"/>
    </source>
</evidence>
<dbReference type="InterPro" id="IPR002575">
    <property type="entry name" value="Aminoglycoside_PTrfase"/>
</dbReference>
<gene>
    <name evidence="2" type="ORF">MARSALSMR5_03582</name>
</gene>
<dbReference type="EMBL" id="CP020931">
    <property type="protein sequence ID" value="ARM85605.1"/>
    <property type="molecule type" value="Genomic_DNA"/>
</dbReference>
<dbReference type="Proteomes" id="UP000193100">
    <property type="component" value="Chromosome"/>
</dbReference>
<dbReference type="AlphaFoldDB" id="A0A1W6KDU1"/>
<dbReference type="PANTHER" id="PTHR43883">
    <property type="entry name" value="SLR0207 PROTEIN"/>
    <property type="match status" value="1"/>
</dbReference>
<dbReference type="Pfam" id="PF01636">
    <property type="entry name" value="APH"/>
    <property type="match status" value="1"/>
</dbReference>
<dbReference type="Gene3D" id="3.90.1200.10">
    <property type="match status" value="1"/>
</dbReference>
<dbReference type="PANTHER" id="PTHR43883:SF1">
    <property type="entry name" value="GLUCONOKINASE"/>
    <property type="match status" value="1"/>
</dbReference>
<dbReference type="SUPFAM" id="SSF56112">
    <property type="entry name" value="Protein kinase-like (PK-like)"/>
    <property type="match status" value="1"/>
</dbReference>
<evidence type="ECO:0000313" key="2">
    <source>
        <dbReference type="EMBL" id="ARM85605.1"/>
    </source>
</evidence>
<name>A0A1W6KDU1_9GAMM</name>
<dbReference type="InterPro" id="IPR027417">
    <property type="entry name" value="P-loop_NTPase"/>
</dbReference>
<dbReference type="Pfam" id="PF13671">
    <property type="entry name" value="AAA_33"/>
    <property type="match status" value="1"/>
</dbReference>
<feature type="domain" description="Aminoglycoside phosphotransferase" evidence="1">
    <location>
        <begin position="92"/>
        <end position="310"/>
    </location>
</feature>
<evidence type="ECO:0000259" key="1">
    <source>
        <dbReference type="Pfam" id="PF01636"/>
    </source>
</evidence>
<protein>
    <submittedName>
        <fullName evidence="2">AAA domain protein</fullName>
    </submittedName>
</protein>
<organism evidence="2 3">
    <name type="scientific">Marinobacter salarius</name>
    <dbReference type="NCBI Taxonomy" id="1420917"/>
    <lineage>
        <taxon>Bacteria</taxon>
        <taxon>Pseudomonadati</taxon>
        <taxon>Pseudomonadota</taxon>
        <taxon>Gammaproteobacteria</taxon>
        <taxon>Pseudomonadales</taxon>
        <taxon>Marinobacteraceae</taxon>
        <taxon>Marinobacter</taxon>
    </lineage>
</organism>
<dbReference type="InterPro" id="IPR052732">
    <property type="entry name" value="Cell-binding_unc_protein"/>
</dbReference>